<gene>
    <name evidence="10" type="primary">accB</name>
    <name evidence="10" type="ORF">PO250_02965</name>
</gene>
<keyword evidence="6 8" id="KW-0275">Fatty acid biosynthesis</keyword>
<accession>A0AAJ1HRN1</accession>
<dbReference type="InterPro" id="IPR011053">
    <property type="entry name" value="Single_hybrid_motif"/>
</dbReference>
<protein>
    <recommendedName>
        <fullName evidence="2 8">Biotin carboxyl carrier protein of acetyl-CoA carboxylase</fullName>
    </recommendedName>
</protein>
<evidence type="ECO:0000256" key="3">
    <source>
        <dbReference type="ARBA" id="ARBA00022516"/>
    </source>
</evidence>
<evidence type="ECO:0000256" key="7">
    <source>
        <dbReference type="ARBA" id="ARBA00023267"/>
    </source>
</evidence>
<evidence type="ECO:0000256" key="2">
    <source>
        <dbReference type="ARBA" id="ARBA00017562"/>
    </source>
</evidence>
<reference evidence="10" key="1">
    <citation type="submission" date="2023-01" db="EMBL/GenBank/DDBJ databases">
        <title>Genome analysis of 13 Lactobacillus isolated from gut of wild boar.</title>
        <authorList>
            <person name="Papp P."/>
            <person name="Libisch B."/>
            <person name="Nagy T."/>
            <person name="Olasz F."/>
        </authorList>
    </citation>
    <scope>NUCLEOTIDE SEQUENCE</scope>
    <source>
        <strain evidence="10">F146</strain>
    </source>
</reference>
<dbReference type="PANTHER" id="PTHR45266:SF3">
    <property type="entry name" value="OXALOACETATE DECARBOXYLASE ALPHA CHAIN"/>
    <property type="match status" value="1"/>
</dbReference>
<evidence type="ECO:0000256" key="1">
    <source>
        <dbReference type="ARBA" id="ARBA00005194"/>
    </source>
</evidence>
<dbReference type="PRINTS" id="PR01071">
    <property type="entry name" value="ACOABIOTINCC"/>
</dbReference>
<dbReference type="InterPro" id="IPR000089">
    <property type="entry name" value="Biotin_lipoyl"/>
</dbReference>
<dbReference type="PROSITE" id="PS00188">
    <property type="entry name" value="BIOTIN"/>
    <property type="match status" value="1"/>
</dbReference>
<dbReference type="InterPro" id="IPR050709">
    <property type="entry name" value="Biotin_Carboxyl_Carrier/Decarb"/>
</dbReference>
<dbReference type="InterPro" id="IPR001249">
    <property type="entry name" value="AcCoA_biotinCC"/>
</dbReference>
<dbReference type="FunFam" id="2.40.50.100:FF:000003">
    <property type="entry name" value="Acetyl-CoA carboxylase biotin carboxyl carrier protein"/>
    <property type="match status" value="1"/>
</dbReference>
<keyword evidence="10" id="KW-0436">Ligase</keyword>
<dbReference type="PANTHER" id="PTHR45266">
    <property type="entry name" value="OXALOACETATE DECARBOXYLASE ALPHA CHAIN"/>
    <property type="match status" value="1"/>
</dbReference>
<dbReference type="SUPFAM" id="SSF51230">
    <property type="entry name" value="Single hybrid motif"/>
    <property type="match status" value="1"/>
</dbReference>
<dbReference type="Pfam" id="PF00364">
    <property type="entry name" value="Biotin_lipoyl"/>
    <property type="match status" value="1"/>
</dbReference>
<proteinExistence type="predicted"/>
<keyword evidence="4 8" id="KW-0276">Fatty acid metabolism</keyword>
<evidence type="ECO:0000256" key="8">
    <source>
        <dbReference type="RuleBase" id="RU364072"/>
    </source>
</evidence>
<dbReference type="EMBL" id="JAQONE010000011">
    <property type="protein sequence ID" value="MDC2829282.1"/>
    <property type="molecule type" value="Genomic_DNA"/>
</dbReference>
<dbReference type="Proteomes" id="UP001220670">
    <property type="component" value="Unassembled WGS sequence"/>
</dbReference>
<evidence type="ECO:0000313" key="11">
    <source>
        <dbReference type="Proteomes" id="UP001220670"/>
    </source>
</evidence>
<comment type="function">
    <text evidence="8">This protein is a component of the acetyl coenzyme A carboxylase complex; first, biotin carboxylase catalyzes the carboxylation of the carrier protein and then the transcarboxylase transfers the carboxyl group to form malonyl-CoA.</text>
</comment>
<dbReference type="AlphaFoldDB" id="A0AAJ1HRN1"/>
<evidence type="ECO:0000256" key="5">
    <source>
        <dbReference type="ARBA" id="ARBA00023098"/>
    </source>
</evidence>
<dbReference type="CDD" id="cd06850">
    <property type="entry name" value="biotinyl_domain"/>
    <property type="match status" value="1"/>
</dbReference>
<dbReference type="NCBIfam" id="TIGR00531">
    <property type="entry name" value="BCCP"/>
    <property type="match status" value="1"/>
</dbReference>
<organism evidence="10 11">
    <name type="scientific">Limosilactobacillus mucosae</name>
    <name type="common">Lactobacillus mucosae</name>
    <dbReference type="NCBI Taxonomy" id="97478"/>
    <lineage>
        <taxon>Bacteria</taxon>
        <taxon>Bacillati</taxon>
        <taxon>Bacillota</taxon>
        <taxon>Bacilli</taxon>
        <taxon>Lactobacillales</taxon>
        <taxon>Lactobacillaceae</taxon>
        <taxon>Limosilactobacillus</taxon>
    </lineage>
</organism>
<comment type="pathway">
    <text evidence="1 8">Lipid metabolism; fatty acid biosynthesis.</text>
</comment>
<evidence type="ECO:0000313" key="10">
    <source>
        <dbReference type="EMBL" id="MDC2829282.1"/>
    </source>
</evidence>
<dbReference type="InterPro" id="IPR001882">
    <property type="entry name" value="Biotin_BS"/>
</dbReference>
<comment type="caution">
    <text evidence="10">The sequence shown here is derived from an EMBL/GenBank/DDBJ whole genome shotgun (WGS) entry which is preliminary data.</text>
</comment>
<keyword evidence="3 8" id="KW-0444">Lipid biosynthesis</keyword>
<dbReference type="GO" id="GO:0006633">
    <property type="term" value="P:fatty acid biosynthetic process"/>
    <property type="evidence" value="ECO:0007669"/>
    <property type="project" value="UniProtKB-KW"/>
</dbReference>
<dbReference type="RefSeq" id="WP_169461306.1">
    <property type="nucleotide sequence ID" value="NZ_JAQOMV010000021.1"/>
</dbReference>
<keyword evidence="5 8" id="KW-0443">Lipid metabolism</keyword>
<evidence type="ECO:0000256" key="4">
    <source>
        <dbReference type="ARBA" id="ARBA00022832"/>
    </source>
</evidence>
<feature type="domain" description="Lipoyl-binding" evidence="9">
    <location>
        <begin position="63"/>
        <end position="139"/>
    </location>
</feature>
<dbReference type="GO" id="GO:0003989">
    <property type="term" value="F:acetyl-CoA carboxylase activity"/>
    <property type="evidence" value="ECO:0007669"/>
    <property type="project" value="InterPro"/>
</dbReference>
<name>A0AAJ1HRN1_LIMMU</name>
<dbReference type="Gene3D" id="2.40.50.100">
    <property type="match status" value="1"/>
</dbReference>
<sequence length="141" mass="15391">MELKDVQHLMKAFEASDTRELKIDDGSFHLYLSKNQQAVSTTATSAATIPPVEYPAQATTAAAQQIKAPLVGTVYLQAKPEQPAYVKVGDRVHKGDIVCIIEAMKMMTEVKSDQDGVISAVKVKNGELVEVDQPLFEVTED</sequence>
<dbReference type="GO" id="GO:0009317">
    <property type="term" value="C:acetyl-CoA carboxylase complex"/>
    <property type="evidence" value="ECO:0007669"/>
    <property type="project" value="InterPro"/>
</dbReference>
<evidence type="ECO:0000259" key="9">
    <source>
        <dbReference type="PROSITE" id="PS50968"/>
    </source>
</evidence>
<dbReference type="PROSITE" id="PS50968">
    <property type="entry name" value="BIOTINYL_LIPOYL"/>
    <property type="match status" value="1"/>
</dbReference>
<keyword evidence="7 8" id="KW-0092">Biotin</keyword>
<evidence type="ECO:0000256" key="6">
    <source>
        <dbReference type="ARBA" id="ARBA00023160"/>
    </source>
</evidence>